<reference evidence="4" key="1">
    <citation type="journal article" date="2018" name="Nat. Microbiol.">
        <title>Leveraging single-cell genomics to expand the fungal tree of life.</title>
        <authorList>
            <person name="Ahrendt S.R."/>
            <person name="Quandt C.A."/>
            <person name="Ciobanu D."/>
            <person name="Clum A."/>
            <person name="Salamov A."/>
            <person name="Andreopoulos B."/>
            <person name="Cheng J.F."/>
            <person name="Woyke T."/>
            <person name="Pelin A."/>
            <person name="Henrissat B."/>
            <person name="Reynolds N.K."/>
            <person name="Benny G.L."/>
            <person name="Smith M.E."/>
            <person name="James T.Y."/>
            <person name="Grigoriev I.V."/>
        </authorList>
    </citation>
    <scope>NUCLEOTIDE SEQUENCE [LARGE SCALE GENOMIC DNA]</scope>
    <source>
        <strain evidence="4">Baker2002</strain>
    </source>
</reference>
<dbReference type="GO" id="GO:0034501">
    <property type="term" value="P:protein localization to kinetochore"/>
    <property type="evidence" value="ECO:0007669"/>
    <property type="project" value="InterPro"/>
</dbReference>
<evidence type="ECO:0000256" key="1">
    <source>
        <dbReference type="SAM" id="Coils"/>
    </source>
</evidence>
<name>A0A4P9Z713_9ASCO</name>
<dbReference type="InterPro" id="IPR037475">
    <property type="entry name" value="Sos7"/>
</dbReference>
<dbReference type="EMBL" id="ML004898">
    <property type="protein sequence ID" value="RKP28464.1"/>
    <property type="molecule type" value="Genomic_DNA"/>
</dbReference>
<protein>
    <recommendedName>
        <fullName evidence="2">Kinetochore protein Sos7 coiled-coil domain-containing protein</fullName>
    </recommendedName>
</protein>
<accession>A0A4P9Z713</accession>
<dbReference type="PANTHER" id="PTHR37329">
    <property type="entry name" value="KINETOCHORE PROTEIN SOS7"/>
    <property type="match status" value="1"/>
</dbReference>
<evidence type="ECO:0000259" key="2">
    <source>
        <dbReference type="Pfam" id="PF20882"/>
    </source>
</evidence>
<feature type="coiled-coil region" evidence="1">
    <location>
        <begin position="183"/>
        <end position="210"/>
    </location>
</feature>
<evidence type="ECO:0000313" key="4">
    <source>
        <dbReference type="Proteomes" id="UP000268321"/>
    </source>
</evidence>
<keyword evidence="4" id="KW-1185">Reference proteome</keyword>
<dbReference type="InterPro" id="IPR048781">
    <property type="entry name" value="Sos7_CC"/>
</dbReference>
<dbReference type="OrthoDB" id="18959at2759"/>
<dbReference type="GO" id="GO:0000776">
    <property type="term" value="C:kinetochore"/>
    <property type="evidence" value="ECO:0007669"/>
    <property type="project" value="InterPro"/>
</dbReference>
<keyword evidence="1" id="KW-0175">Coiled coil</keyword>
<sequence length="319" mass="35498">MEEKENARQLSLTCAETRFKETLASANLSHTDPTRITDDLAYLKDLSSKLKFLYLEQETLNSFLHRILLSPDQTVDRKYVEQLAGHNATAKARLHEAKTDVMQLVSKCEAVADDVIALNSQCELRLSAIDEMAREATRLQEDLAALVDGPDAHGHRTLFQMEKLLGLDNIGLDEALELARGAVAQEATAVDEARAQVASAEEALQRSDERHLRLTELIASIRGQVEQARELLSGAEASPAQINARKLRETNLVLRKLIRGGIQVDHQNGKFRLLRSDTVVVFDNHLNIVLLEGVSEKAAEAINCAGEDKFWRIVHLLNP</sequence>
<dbReference type="PANTHER" id="PTHR37329:SF1">
    <property type="entry name" value="KINETOCHORE PROTEIN SOS7"/>
    <property type="match status" value="1"/>
</dbReference>
<proteinExistence type="predicted"/>
<dbReference type="Pfam" id="PF20882">
    <property type="entry name" value="Sos7"/>
    <property type="match status" value="1"/>
</dbReference>
<gene>
    <name evidence="3" type="ORF">METBISCDRAFT_25062</name>
</gene>
<organism evidence="3 4">
    <name type="scientific">Metschnikowia bicuspidata</name>
    <dbReference type="NCBI Taxonomy" id="27322"/>
    <lineage>
        <taxon>Eukaryota</taxon>
        <taxon>Fungi</taxon>
        <taxon>Dikarya</taxon>
        <taxon>Ascomycota</taxon>
        <taxon>Saccharomycotina</taxon>
        <taxon>Pichiomycetes</taxon>
        <taxon>Metschnikowiaceae</taxon>
        <taxon>Metschnikowia</taxon>
    </lineage>
</organism>
<dbReference type="AlphaFoldDB" id="A0A4P9Z713"/>
<dbReference type="Proteomes" id="UP000268321">
    <property type="component" value="Unassembled WGS sequence"/>
</dbReference>
<dbReference type="GO" id="GO:0051315">
    <property type="term" value="P:attachment of mitotic spindle microtubules to kinetochore"/>
    <property type="evidence" value="ECO:0007669"/>
    <property type="project" value="TreeGrafter"/>
</dbReference>
<evidence type="ECO:0000313" key="3">
    <source>
        <dbReference type="EMBL" id="RKP28464.1"/>
    </source>
</evidence>
<feature type="domain" description="Kinetochore protein Sos7 coiled-coil" evidence="2">
    <location>
        <begin position="46"/>
        <end position="115"/>
    </location>
</feature>